<dbReference type="GO" id="GO:0005634">
    <property type="term" value="C:nucleus"/>
    <property type="evidence" value="ECO:0007669"/>
    <property type="project" value="TreeGrafter"/>
</dbReference>
<protein>
    <recommendedName>
        <fullName evidence="1">Thioredoxin domain-containing protein</fullName>
    </recommendedName>
</protein>
<evidence type="ECO:0000313" key="2">
    <source>
        <dbReference type="EMBL" id="KAF0745578.1"/>
    </source>
</evidence>
<dbReference type="Proteomes" id="UP000481153">
    <property type="component" value="Unassembled WGS sequence"/>
</dbReference>
<dbReference type="InterPro" id="IPR012336">
    <property type="entry name" value="Thioredoxin-like_fold"/>
</dbReference>
<gene>
    <name evidence="2" type="ORF">Ae201684_000033</name>
</gene>
<dbReference type="AlphaFoldDB" id="A0A6G0XXU4"/>
<evidence type="ECO:0000313" key="3">
    <source>
        <dbReference type="Proteomes" id="UP000481153"/>
    </source>
</evidence>
<evidence type="ECO:0000259" key="1">
    <source>
        <dbReference type="PROSITE" id="PS51352"/>
    </source>
</evidence>
<dbReference type="PANTHER" id="PTHR46472">
    <property type="entry name" value="NUCLEOREDOXIN"/>
    <property type="match status" value="1"/>
</dbReference>
<reference evidence="2 3" key="1">
    <citation type="submission" date="2019-07" db="EMBL/GenBank/DDBJ databases">
        <title>Genomics analysis of Aphanomyces spp. identifies a new class of oomycete effector associated with host adaptation.</title>
        <authorList>
            <person name="Gaulin E."/>
        </authorList>
    </citation>
    <scope>NUCLEOTIDE SEQUENCE [LARGE SCALE GENOMIC DNA]</scope>
    <source>
        <strain evidence="2 3">ATCC 201684</strain>
    </source>
</reference>
<name>A0A6G0XXU4_9STRA</name>
<keyword evidence="3" id="KW-1185">Reference proteome</keyword>
<dbReference type="Pfam" id="PF13905">
    <property type="entry name" value="Thioredoxin_8"/>
    <property type="match status" value="1"/>
</dbReference>
<dbReference type="PROSITE" id="PS51352">
    <property type="entry name" value="THIOREDOXIN_2"/>
    <property type="match status" value="1"/>
</dbReference>
<accession>A0A6G0XXU4</accession>
<sequence length="155" mass="17695">MSLVEFFGPQILTTKGLAPTDEALSGKKVIALYFAGYWCPPCRRFTPIVSRMHEDIVEEHSDIEFVFISYDRDHTQFDDYWGDYMTFPALPYEARDKKTELGKRFNITSIPTLIFLDADTKKIITTSGVELVESGIDEQDYVRSIRTALGLDVVP</sequence>
<dbReference type="OrthoDB" id="409136at2759"/>
<dbReference type="GO" id="GO:0031397">
    <property type="term" value="P:negative regulation of protein ubiquitination"/>
    <property type="evidence" value="ECO:0007669"/>
    <property type="project" value="TreeGrafter"/>
</dbReference>
<dbReference type="PANTHER" id="PTHR46472:SF1">
    <property type="entry name" value="NUCLEOREDOXIN"/>
    <property type="match status" value="1"/>
</dbReference>
<dbReference type="VEuPathDB" id="FungiDB:AeMF1_004166"/>
<organism evidence="2 3">
    <name type="scientific">Aphanomyces euteiches</name>
    <dbReference type="NCBI Taxonomy" id="100861"/>
    <lineage>
        <taxon>Eukaryota</taxon>
        <taxon>Sar</taxon>
        <taxon>Stramenopiles</taxon>
        <taxon>Oomycota</taxon>
        <taxon>Saprolegniomycetes</taxon>
        <taxon>Saprolegniales</taxon>
        <taxon>Verrucalvaceae</taxon>
        <taxon>Aphanomyces</taxon>
    </lineage>
</organism>
<comment type="caution">
    <text evidence="2">The sequence shown here is derived from an EMBL/GenBank/DDBJ whole genome shotgun (WGS) entry which is preliminary data.</text>
</comment>
<dbReference type="InterPro" id="IPR013766">
    <property type="entry name" value="Thioredoxin_domain"/>
</dbReference>
<dbReference type="GO" id="GO:0030178">
    <property type="term" value="P:negative regulation of Wnt signaling pathway"/>
    <property type="evidence" value="ECO:0007669"/>
    <property type="project" value="TreeGrafter"/>
</dbReference>
<dbReference type="SUPFAM" id="SSF52833">
    <property type="entry name" value="Thioredoxin-like"/>
    <property type="match status" value="1"/>
</dbReference>
<dbReference type="GO" id="GO:0004791">
    <property type="term" value="F:thioredoxin-disulfide reductase (NADPH) activity"/>
    <property type="evidence" value="ECO:0007669"/>
    <property type="project" value="TreeGrafter"/>
</dbReference>
<dbReference type="InterPro" id="IPR036249">
    <property type="entry name" value="Thioredoxin-like_sf"/>
</dbReference>
<feature type="domain" description="Thioredoxin" evidence="1">
    <location>
        <begin position="1"/>
        <end position="150"/>
    </location>
</feature>
<proteinExistence type="predicted"/>
<dbReference type="Gene3D" id="3.40.30.10">
    <property type="entry name" value="Glutaredoxin"/>
    <property type="match status" value="1"/>
</dbReference>
<dbReference type="EMBL" id="VJMJ01000001">
    <property type="protein sequence ID" value="KAF0745578.1"/>
    <property type="molecule type" value="Genomic_DNA"/>
</dbReference>